<keyword evidence="3 7" id="KW-0812">Transmembrane</keyword>
<keyword evidence="5" id="KW-0534">Nitrate assimilation</keyword>
<dbReference type="InterPro" id="IPR011701">
    <property type="entry name" value="MFS"/>
</dbReference>
<dbReference type="InterPro" id="IPR044772">
    <property type="entry name" value="NO3_transporter"/>
</dbReference>
<evidence type="ECO:0000256" key="3">
    <source>
        <dbReference type="ARBA" id="ARBA00022692"/>
    </source>
</evidence>
<feature type="domain" description="Major facilitator superfamily (MFS) profile" evidence="8">
    <location>
        <begin position="20"/>
        <end position="416"/>
    </location>
</feature>
<feature type="transmembrane region" description="Helical" evidence="7">
    <location>
        <begin position="286"/>
        <end position="305"/>
    </location>
</feature>
<dbReference type="Pfam" id="PF07690">
    <property type="entry name" value="MFS_1"/>
    <property type="match status" value="1"/>
</dbReference>
<dbReference type="EMBL" id="FCOX02000034">
    <property type="protein sequence ID" value="SAK95810.1"/>
    <property type="molecule type" value="Genomic_DNA"/>
</dbReference>
<feature type="transmembrane region" description="Helical" evidence="7">
    <location>
        <begin position="87"/>
        <end position="105"/>
    </location>
</feature>
<dbReference type="PROSITE" id="PS50850">
    <property type="entry name" value="MFS"/>
    <property type="match status" value="1"/>
</dbReference>
<feature type="transmembrane region" description="Helical" evidence="7">
    <location>
        <begin position="317"/>
        <end position="342"/>
    </location>
</feature>
<evidence type="ECO:0000256" key="4">
    <source>
        <dbReference type="ARBA" id="ARBA00022989"/>
    </source>
</evidence>
<gene>
    <name evidence="9" type="ORF">AWB78_05369</name>
</gene>
<feature type="transmembrane region" description="Helical" evidence="7">
    <location>
        <begin position="389"/>
        <end position="410"/>
    </location>
</feature>
<comment type="caution">
    <text evidence="9">The sequence shown here is derived from an EMBL/GenBank/DDBJ whole genome shotgun (WGS) entry which is preliminary data.</text>
</comment>
<feature type="transmembrane region" description="Helical" evidence="7">
    <location>
        <begin position="111"/>
        <end position="133"/>
    </location>
</feature>
<dbReference type="GO" id="GO:0015112">
    <property type="term" value="F:nitrate transmembrane transporter activity"/>
    <property type="evidence" value="ECO:0007669"/>
    <property type="project" value="InterPro"/>
</dbReference>
<comment type="subcellular location">
    <subcellularLocation>
        <location evidence="1">Membrane</location>
        <topology evidence="1">Multi-pass membrane protein</topology>
    </subcellularLocation>
</comment>
<feature type="transmembrane region" description="Helical" evidence="7">
    <location>
        <begin position="354"/>
        <end position="383"/>
    </location>
</feature>
<evidence type="ECO:0000256" key="7">
    <source>
        <dbReference type="SAM" id="Phobius"/>
    </source>
</evidence>
<dbReference type="PANTHER" id="PTHR23515">
    <property type="entry name" value="HIGH-AFFINITY NITRATE TRANSPORTER 2.3"/>
    <property type="match status" value="1"/>
</dbReference>
<dbReference type="OrthoDB" id="9771451at2"/>
<sequence>MSVARAALPTTASTDTRAWRVLGASTFAFTICFAVWMVFAILGIPLKKQLHLSDTEFGLIAAMPVLTGSLARVPLGIWTDRFGGRTVFFWTMAVTIVPIWLVAYATELWQFLVLGLFVGFAGASFSVGTPYVARWFPKSRQGFAMGIFGAGNSGAALTKFVAPVLIMAAGTWTIVPKVYSVAMLVTALVFWLVSASNPAHRSASTQGFVAQLAVLKDRRVLRYAQFYSVVFGGYVGLALWMPQYYVNQYGYGIERAAFLAACFSLPGGVLRALGGWMSDRFGAYRTTWIVMWVALACFFLLSYPVTDFVVRAKDGPLTFHIAMGPVTYTALMFVVGVAMAVGKASVFKFVSDEFAANIGAVSGVVGLAGGLAGFLLPIFFGMLVDLTGVRTTCFMLMFGATAISLIWMHFTFERPRNESPELAASAH</sequence>
<feature type="transmembrane region" description="Helical" evidence="7">
    <location>
        <begin position="57"/>
        <end position="75"/>
    </location>
</feature>
<protein>
    <submittedName>
        <fullName evidence="9">Nitrite extrusion protein</fullName>
    </submittedName>
</protein>
<keyword evidence="10" id="KW-1185">Reference proteome</keyword>
<reference evidence="9" key="1">
    <citation type="submission" date="2016-01" db="EMBL/GenBank/DDBJ databases">
        <authorList>
            <person name="Peeters C."/>
        </authorList>
    </citation>
    <scope>NUCLEOTIDE SEQUENCE</scope>
    <source>
        <strain evidence="9">LMG 29321</strain>
    </source>
</reference>
<dbReference type="CDD" id="cd17341">
    <property type="entry name" value="MFS_NRT2_like"/>
    <property type="match status" value="1"/>
</dbReference>
<dbReference type="AlphaFoldDB" id="A0A158DN20"/>
<keyword evidence="6 7" id="KW-0472">Membrane</keyword>
<name>A0A158DN20_9BURK</name>
<dbReference type="RefSeq" id="WP_062608904.1">
    <property type="nucleotide sequence ID" value="NZ_FCOX02000034.1"/>
</dbReference>
<organism evidence="9 10">
    <name type="scientific">Caballeronia calidae</name>
    <dbReference type="NCBI Taxonomy" id="1777139"/>
    <lineage>
        <taxon>Bacteria</taxon>
        <taxon>Pseudomonadati</taxon>
        <taxon>Pseudomonadota</taxon>
        <taxon>Betaproteobacteria</taxon>
        <taxon>Burkholderiales</taxon>
        <taxon>Burkholderiaceae</taxon>
        <taxon>Caballeronia</taxon>
    </lineage>
</organism>
<dbReference type="GO" id="GO:0042128">
    <property type="term" value="P:nitrate assimilation"/>
    <property type="evidence" value="ECO:0007669"/>
    <property type="project" value="UniProtKB-KW"/>
</dbReference>
<feature type="transmembrane region" description="Helical" evidence="7">
    <location>
        <begin position="220"/>
        <end position="241"/>
    </location>
</feature>
<dbReference type="GO" id="GO:0016020">
    <property type="term" value="C:membrane"/>
    <property type="evidence" value="ECO:0007669"/>
    <property type="project" value="UniProtKB-SubCell"/>
</dbReference>
<dbReference type="SUPFAM" id="SSF103473">
    <property type="entry name" value="MFS general substrate transporter"/>
    <property type="match status" value="1"/>
</dbReference>
<evidence type="ECO:0000256" key="1">
    <source>
        <dbReference type="ARBA" id="ARBA00004141"/>
    </source>
</evidence>
<evidence type="ECO:0000256" key="2">
    <source>
        <dbReference type="ARBA" id="ARBA00008432"/>
    </source>
</evidence>
<evidence type="ECO:0000256" key="5">
    <source>
        <dbReference type="ARBA" id="ARBA00023063"/>
    </source>
</evidence>
<evidence type="ECO:0000259" key="8">
    <source>
        <dbReference type="PROSITE" id="PS50850"/>
    </source>
</evidence>
<evidence type="ECO:0000313" key="9">
    <source>
        <dbReference type="EMBL" id="SAK95810.1"/>
    </source>
</evidence>
<feature type="transmembrane region" description="Helical" evidence="7">
    <location>
        <begin position="154"/>
        <end position="175"/>
    </location>
</feature>
<evidence type="ECO:0000313" key="10">
    <source>
        <dbReference type="Proteomes" id="UP000071859"/>
    </source>
</evidence>
<proteinExistence type="inferred from homology"/>
<comment type="similarity">
    <text evidence="2">Belongs to the major facilitator superfamily. Nitrate/nitrite porter (TC 2.A.1.8) family.</text>
</comment>
<dbReference type="Gene3D" id="1.20.1250.20">
    <property type="entry name" value="MFS general substrate transporter like domains"/>
    <property type="match status" value="2"/>
</dbReference>
<dbReference type="InterPro" id="IPR036259">
    <property type="entry name" value="MFS_trans_sf"/>
</dbReference>
<dbReference type="Proteomes" id="UP000071859">
    <property type="component" value="Unassembled WGS sequence"/>
</dbReference>
<feature type="transmembrane region" description="Helical" evidence="7">
    <location>
        <begin position="181"/>
        <end position="199"/>
    </location>
</feature>
<accession>A0A158DN20</accession>
<keyword evidence="4 7" id="KW-1133">Transmembrane helix</keyword>
<dbReference type="InterPro" id="IPR020846">
    <property type="entry name" value="MFS_dom"/>
</dbReference>
<feature type="transmembrane region" description="Helical" evidence="7">
    <location>
        <begin position="256"/>
        <end position="274"/>
    </location>
</feature>
<feature type="transmembrane region" description="Helical" evidence="7">
    <location>
        <begin position="21"/>
        <end position="45"/>
    </location>
</feature>
<evidence type="ECO:0000256" key="6">
    <source>
        <dbReference type="ARBA" id="ARBA00023136"/>
    </source>
</evidence>